<reference evidence="5" key="2">
    <citation type="journal article" date="2020" name="Antonie Van Leeuwenhoek">
        <title>Labilibaculum antarcticum sp. nov., a novel facultative anaerobic, psychrotorelant bacterium isolated from marine sediment of Antarctica.</title>
        <authorList>
            <person name="Watanabe M."/>
            <person name="Kojima H."/>
            <person name="Fukui M."/>
        </authorList>
    </citation>
    <scope>NUCLEOTIDE SEQUENCE [LARGE SCALE GENOMIC DNA]</scope>
    <source>
        <strain evidence="5">SPP2</strain>
    </source>
</reference>
<dbReference type="SUPFAM" id="SSF53474">
    <property type="entry name" value="alpha/beta-Hydrolases"/>
    <property type="match status" value="1"/>
</dbReference>
<dbReference type="EMBL" id="AP018042">
    <property type="protein sequence ID" value="BAX79305.1"/>
    <property type="molecule type" value="Genomic_DNA"/>
</dbReference>
<evidence type="ECO:0000313" key="5">
    <source>
        <dbReference type="Proteomes" id="UP000218267"/>
    </source>
</evidence>
<dbReference type="Proteomes" id="UP000218267">
    <property type="component" value="Chromosome"/>
</dbReference>
<proteinExistence type="predicted"/>
<accession>A0A1Y1CG46</accession>
<keyword evidence="2" id="KW-0732">Signal</keyword>
<organism evidence="4 5">
    <name type="scientific">Labilibaculum antarcticum</name>
    <dbReference type="NCBI Taxonomy" id="1717717"/>
    <lineage>
        <taxon>Bacteria</taxon>
        <taxon>Pseudomonadati</taxon>
        <taxon>Bacteroidota</taxon>
        <taxon>Bacteroidia</taxon>
        <taxon>Marinilabiliales</taxon>
        <taxon>Marinifilaceae</taxon>
        <taxon>Labilibaculum</taxon>
    </lineage>
</organism>
<reference evidence="4 5" key="1">
    <citation type="journal article" date="2018" name="Mar. Genomics">
        <title>Complete genome sequence of Marinifilaceae bacterium strain SPP2, isolated from the Antarctic marine sediment.</title>
        <authorList>
            <person name="Watanabe M."/>
            <person name="Kojima H."/>
            <person name="Fukui M."/>
        </authorList>
    </citation>
    <scope>NUCLEOTIDE SEQUENCE [LARGE SCALE GENOMIC DNA]</scope>
    <source>
        <strain evidence="4 5">SPP2</strain>
    </source>
</reference>
<evidence type="ECO:0000313" key="4">
    <source>
        <dbReference type="EMBL" id="BAX79305.1"/>
    </source>
</evidence>
<dbReference type="PANTHER" id="PTHR11010">
    <property type="entry name" value="PROTEASE S28 PRO-X CARBOXYPEPTIDASE-RELATED"/>
    <property type="match status" value="1"/>
</dbReference>
<evidence type="ECO:0008006" key="6">
    <source>
        <dbReference type="Google" id="ProtNLM"/>
    </source>
</evidence>
<gene>
    <name evidence="4" type="ORF">ALGA_0918</name>
</gene>
<sequence>MPENDSSMKIKYITNLLLAFLLVGSVSCIQTKDLESRLKELPCVALEKIQGDTTFAAYYEMWFTQPIDHENPGLGTFKQRVLLGHHALDRPMLVEIQGYNIWTEKAGELSKLLDANQLTIEHRYFNNSRPDSLDWKYLNIKQAAADQHAVIQALKTIYKNKWISTGISKGGQTTIYHRYFYPNDVDVSIAYVAPLNLEREDKRIHEHLAKVGSEESRIKVKDFQVACFENRKELLPLLKEHAEKNKYQFPMGFEKALDLNILEYSFAFWQWGNTNCDEIPDSNAGANDLFSHLIKTSPFNFFDSAGIIQQQPFFYQALTEIGMYSYEVAPFKKYVNYDKDLTFDFTLPEGVDGTFNQKSMLAVNKWLQTDADKILFIYGEYDTWSATQVHLKDNLKCRKFIRPEGSHGTRIRNFSPEKQAKIVQTLEAWLEIEINEESLLQK</sequence>
<dbReference type="ESTHER" id="9bact-a0a1y1cg46">
    <property type="family name" value="Peptidase_S37"/>
</dbReference>
<evidence type="ECO:0000256" key="2">
    <source>
        <dbReference type="ARBA" id="ARBA00022729"/>
    </source>
</evidence>
<dbReference type="InterPro" id="IPR008761">
    <property type="entry name" value="Peptidase_S37"/>
</dbReference>
<keyword evidence="3" id="KW-0378">Hydrolase</keyword>
<dbReference type="GO" id="GO:0008239">
    <property type="term" value="F:dipeptidyl-peptidase activity"/>
    <property type="evidence" value="ECO:0007669"/>
    <property type="project" value="TreeGrafter"/>
</dbReference>
<evidence type="ECO:0000256" key="1">
    <source>
        <dbReference type="ARBA" id="ARBA00022670"/>
    </source>
</evidence>
<protein>
    <recommendedName>
        <fullName evidence="6">Peptidase</fullName>
    </recommendedName>
</protein>
<dbReference type="GO" id="GO:0006508">
    <property type="term" value="P:proteolysis"/>
    <property type="evidence" value="ECO:0007669"/>
    <property type="project" value="UniProtKB-KW"/>
</dbReference>
<name>A0A1Y1CG46_9BACT</name>
<dbReference type="Gene3D" id="3.40.50.1820">
    <property type="entry name" value="alpha/beta hydrolase"/>
    <property type="match status" value="2"/>
</dbReference>
<keyword evidence="1" id="KW-0645">Protease</keyword>
<dbReference type="PANTHER" id="PTHR11010:SF38">
    <property type="entry name" value="LYSOSOMAL PRO-X CARBOXYPEPTIDASE"/>
    <property type="match status" value="1"/>
</dbReference>
<dbReference type="Pfam" id="PF05576">
    <property type="entry name" value="Peptidase_S37"/>
    <property type="match status" value="1"/>
</dbReference>
<dbReference type="AlphaFoldDB" id="A0A1Y1CG46"/>
<dbReference type="KEGG" id="mbas:ALGA_0918"/>
<evidence type="ECO:0000256" key="3">
    <source>
        <dbReference type="ARBA" id="ARBA00022801"/>
    </source>
</evidence>
<dbReference type="InterPro" id="IPR029058">
    <property type="entry name" value="AB_hydrolase_fold"/>
</dbReference>
<keyword evidence="5" id="KW-1185">Reference proteome</keyword>